<dbReference type="RefSeq" id="WP_048202522.1">
    <property type="nucleotide sequence ID" value="NZ_CP009149.1"/>
</dbReference>
<comment type="function">
    <text evidence="5">This protein is one of the early assembly proteins of the 50S ribosomal subunit, although it is not seen to bind rRNA by itself. It is important during the early stages of 50S assembly.</text>
</comment>
<dbReference type="GO" id="GO:0003735">
    <property type="term" value="F:structural constituent of ribosome"/>
    <property type="evidence" value="ECO:0007669"/>
    <property type="project" value="UniProtKB-UniRule"/>
</dbReference>
<evidence type="ECO:0000256" key="5">
    <source>
        <dbReference type="HAMAP-Rule" id="MF_01366"/>
    </source>
</evidence>
<dbReference type="PANTHER" id="PTHR11545">
    <property type="entry name" value="RIBOSOMAL PROTEIN L13"/>
    <property type="match status" value="1"/>
</dbReference>
<name>A0A076LHN4_9EURY</name>
<dbReference type="STRING" id="1301915.JH146_1610"/>
<organism evidence="7 8">
    <name type="scientific">Methanocaldococcus bathoardescens</name>
    <dbReference type="NCBI Taxonomy" id="1301915"/>
    <lineage>
        <taxon>Archaea</taxon>
        <taxon>Methanobacteriati</taxon>
        <taxon>Methanobacteriota</taxon>
        <taxon>Methanomada group</taxon>
        <taxon>Methanococci</taxon>
        <taxon>Methanococcales</taxon>
        <taxon>Methanocaldococcaceae</taxon>
        <taxon>Methanocaldococcus</taxon>
    </lineage>
</organism>
<comment type="similarity">
    <text evidence="1 5 6">Belongs to the universal ribosomal protein uL13 family.</text>
</comment>
<dbReference type="NCBIfam" id="NF005004">
    <property type="entry name" value="PRK06394.1"/>
    <property type="match status" value="1"/>
</dbReference>
<comment type="subunit">
    <text evidence="2 5">Part of the 50S ribosomal subunit.</text>
</comment>
<dbReference type="OrthoDB" id="7668at2157"/>
<dbReference type="PIRSF" id="PIRSF002181">
    <property type="entry name" value="Ribosomal_L13"/>
    <property type="match status" value="1"/>
</dbReference>
<dbReference type="NCBIfam" id="TIGR01077">
    <property type="entry name" value="L13_A_E"/>
    <property type="match status" value="1"/>
</dbReference>
<dbReference type="SUPFAM" id="SSF52161">
    <property type="entry name" value="Ribosomal protein L13"/>
    <property type="match status" value="1"/>
</dbReference>
<dbReference type="InterPro" id="IPR023563">
    <property type="entry name" value="Ribosomal_uL13_CS"/>
</dbReference>
<dbReference type="PANTHER" id="PTHR11545:SF3">
    <property type="entry name" value="LARGE RIBOSOMAL SUBUNIT PROTEIN UL13"/>
    <property type="match status" value="1"/>
</dbReference>
<reference evidence="7 8" key="1">
    <citation type="journal article" date="2015" name="Int. J. Syst. Evol. Microbiol.">
        <title>M ethanocaldococcus bathoardescens sp. nov., a hyperthermophilic methanogen isolated from a volcanically active deep-sea hydrothermal vent.</title>
        <authorList>
            <person name="Stewart L.C."/>
            <person name="Jung J.H."/>
            <person name="Kim Y.T."/>
            <person name="Kwon S.W."/>
            <person name="Park C.S."/>
            <person name="Holden J.F."/>
        </authorList>
    </citation>
    <scope>NUCLEOTIDE SEQUENCE [LARGE SCALE GENOMIC DNA]</scope>
    <source>
        <strain evidence="7 8">JH146</strain>
    </source>
</reference>
<dbReference type="HAMAP" id="MF_01366">
    <property type="entry name" value="Ribosomal_uL13"/>
    <property type="match status" value="1"/>
</dbReference>
<evidence type="ECO:0000256" key="3">
    <source>
        <dbReference type="ARBA" id="ARBA00022980"/>
    </source>
</evidence>
<dbReference type="GeneID" id="24892247"/>
<keyword evidence="8" id="KW-1185">Reference proteome</keyword>
<dbReference type="GO" id="GO:0022625">
    <property type="term" value="C:cytosolic large ribosomal subunit"/>
    <property type="evidence" value="ECO:0007669"/>
    <property type="project" value="UniProtKB-UniRule"/>
</dbReference>
<evidence type="ECO:0000256" key="4">
    <source>
        <dbReference type="ARBA" id="ARBA00023274"/>
    </source>
</evidence>
<evidence type="ECO:0000256" key="1">
    <source>
        <dbReference type="ARBA" id="ARBA00006227"/>
    </source>
</evidence>
<dbReference type="Gene3D" id="3.90.1180.10">
    <property type="entry name" value="Ribosomal protein L13"/>
    <property type="match status" value="1"/>
</dbReference>
<dbReference type="FunFam" id="3.90.1180.10:FF:000012">
    <property type="entry name" value="50S ribosomal protein L13"/>
    <property type="match status" value="1"/>
</dbReference>
<dbReference type="GO" id="GO:0006412">
    <property type="term" value="P:translation"/>
    <property type="evidence" value="ECO:0007669"/>
    <property type="project" value="UniProtKB-UniRule"/>
</dbReference>
<dbReference type="HOGENOM" id="CLU_076922_1_0_2"/>
<proteinExistence type="inferred from homology"/>
<dbReference type="EMBL" id="CP009149">
    <property type="protein sequence ID" value="AIJ06452.1"/>
    <property type="molecule type" value="Genomic_DNA"/>
</dbReference>
<dbReference type="InterPro" id="IPR005822">
    <property type="entry name" value="Ribosomal_uL13"/>
</dbReference>
<dbReference type="CDD" id="cd00392">
    <property type="entry name" value="Ribosomal_L13"/>
    <property type="match status" value="1"/>
</dbReference>
<keyword evidence="3 5" id="KW-0689">Ribosomal protein</keyword>
<dbReference type="KEGG" id="mjh:JH146_1610"/>
<sequence>MTVIDAEGAILGRLASEVAKRVLRGEEIVIVNAEKVIITGNKDWIIKTYQEEREKKNVANPRRFGPKFPRRPDDILRRTIRKMLPYKKPKGREAFKRVKVYVGNPKNLTVDEKISHKLNTTKYITLAELSKHLGAKF</sequence>
<evidence type="ECO:0000313" key="7">
    <source>
        <dbReference type="EMBL" id="AIJ06452.1"/>
    </source>
</evidence>
<dbReference type="PROSITE" id="PS00783">
    <property type="entry name" value="RIBOSOMAL_L13"/>
    <property type="match status" value="1"/>
</dbReference>
<dbReference type="InterPro" id="IPR005823">
    <property type="entry name" value="Ribosomal_uL13_bac-type"/>
</dbReference>
<evidence type="ECO:0000256" key="2">
    <source>
        <dbReference type="ARBA" id="ARBA00011838"/>
    </source>
</evidence>
<evidence type="ECO:0000256" key="6">
    <source>
        <dbReference type="RuleBase" id="RU003877"/>
    </source>
</evidence>
<gene>
    <name evidence="5" type="primary">rpl13</name>
    <name evidence="7" type="ORF">JH146_1610</name>
</gene>
<dbReference type="GO" id="GO:0003729">
    <property type="term" value="F:mRNA binding"/>
    <property type="evidence" value="ECO:0007669"/>
    <property type="project" value="TreeGrafter"/>
</dbReference>
<dbReference type="InterPro" id="IPR005755">
    <property type="entry name" value="Ribosomal_uL13_euk/arc"/>
</dbReference>
<keyword evidence="4 5" id="KW-0687">Ribonucleoprotein</keyword>
<protein>
    <recommendedName>
        <fullName evidence="5">Large ribosomal subunit protein uL13</fullName>
    </recommendedName>
</protein>
<accession>A0A076LHN4</accession>
<dbReference type="GO" id="GO:0017148">
    <property type="term" value="P:negative regulation of translation"/>
    <property type="evidence" value="ECO:0007669"/>
    <property type="project" value="TreeGrafter"/>
</dbReference>
<dbReference type="AlphaFoldDB" id="A0A076LHN4"/>
<dbReference type="InterPro" id="IPR036899">
    <property type="entry name" value="Ribosomal_uL13_sf"/>
</dbReference>
<dbReference type="Pfam" id="PF00572">
    <property type="entry name" value="Ribosomal_L13"/>
    <property type="match status" value="1"/>
</dbReference>
<evidence type="ECO:0000313" key="8">
    <source>
        <dbReference type="Proteomes" id="UP000028781"/>
    </source>
</evidence>
<dbReference type="Proteomes" id="UP000028781">
    <property type="component" value="Chromosome"/>
</dbReference>